<evidence type="ECO:0000313" key="4">
    <source>
        <dbReference type="Proteomes" id="UP000799429"/>
    </source>
</evidence>
<keyword evidence="4" id="KW-1185">Reference proteome</keyword>
<dbReference type="Pfam" id="PF12697">
    <property type="entry name" value="Abhydrolase_6"/>
    <property type="match status" value="1"/>
</dbReference>
<dbReference type="Proteomes" id="UP000799429">
    <property type="component" value="Unassembled WGS sequence"/>
</dbReference>
<feature type="domain" description="AB hydrolase-1" evidence="2">
    <location>
        <begin position="113"/>
        <end position="383"/>
    </location>
</feature>
<dbReference type="EMBL" id="MU006109">
    <property type="protein sequence ID" value="KAF2835443.1"/>
    <property type="molecule type" value="Genomic_DNA"/>
</dbReference>
<feature type="chain" id="PRO_5040298283" evidence="1">
    <location>
        <begin position="24"/>
        <end position="403"/>
    </location>
</feature>
<protein>
    <submittedName>
        <fullName evidence="3">Alpha/beta-hydrolase</fullName>
    </submittedName>
</protein>
<dbReference type="Gene3D" id="3.40.50.1820">
    <property type="entry name" value="alpha/beta hydrolase"/>
    <property type="match status" value="1"/>
</dbReference>
<dbReference type="OrthoDB" id="190201at2759"/>
<evidence type="ECO:0000313" key="3">
    <source>
        <dbReference type="EMBL" id="KAF2835443.1"/>
    </source>
</evidence>
<keyword evidence="1" id="KW-0732">Signal</keyword>
<dbReference type="InterPro" id="IPR029058">
    <property type="entry name" value="AB_hydrolase_fold"/>
</dbReference>
<dbReference type="PANTHER" id="PTHR43194:SF2">
    <property type="entry name" value="PEROXISOMAL MEMBRANE PROTEIN LPX1"/>
    <property type="match status" value="1"/>
</dbReference>
<organism evidence="3 4">
    <name type="scientific">Patellaria atrata CBS 101060</name>
    <dbReference type="NCBI Taxonomy" id="1346257"/>
    <lineage>
        <taxon>Eukaryota</taxon>
        <taxon>Fungi</taxon>
        <taxon>Dikarya</taxon>
        <taxon>Ascomycota</taxon>
        <taxon>Pezizomycotina</taxon>
        <taxon>Dothideomycetes</taxon>
        <taxon>Dothideomycetes incertae sedis</taxon>
        <taxon>Patellariales</taxon>
        <taxon>Patellariaceae</taxon>
        <taxon>Patellaria</taxon>
    </lineage>
</organism>
<comment type="caution">
    <text evidence="3">The sequence shown here is derived from an EMBL/GenBank/DDBJ whole genome shotgun (WGS) entry which is preliminary data.</text>
</comment>
<gene>
    <name evidence="3" type="ORF">M501DRAFT_982274</name>
</gene>
<evidence type="ECO:0000256" key="1">
    <source>
        <dbReference type="SAM" id="SignalP"/>
    </source>
</evidence>
<proteinExistence type="predicted"/>
<reference evidence="3" key="1">
    <citation type="journal article" date="2020" name="Stud. Mycol.">
        <title>101 Dothideomycetes genomes: a test case for predicting lifestyles and emergence of pathogens.</title>
        <authorList>
            <person name="Haridas S."/>
            <person name="Albert R."/>
            <person name="Binder M."/>
            <person name="Bloem J."/>
            <person name="Labutti K."/>
            <person name="Salamov A."/>
            <person name="Andreopoulos B."/>
            <person name="Baker S."/>
            <person name="Barry K."/>
            <person name="Bills G."/>
            <person name="Bluhm B."/>
            <person name="Cannon C."/>
            <person name="Castanera R."/>
            <person name="Culley D."/>
            <person name="Daum C."/>
            <person name="Ezra D."/>
            <person name="Gonzalez J."/>
            <person name="Henrissat B."/>
            <person name="Kuo A."/>
            <person name="Liang C."/>
            <person name="Lipzen A."/>
            <person name="Lutzoni F."/>
            <person name="Magnuson J."/>
            <person name="Mondo S."/>
            <person name="Nolan M."/>
            <person name="Ohm R."/>
            <person name="Pangilinan J."/>
            <person name="Park H.-J."/>
            <person name="Ramirez L."/>
            <person name="Alfaro M."/>
            <person name="Sun H."/>
            <person name="Tritt A."/>
            <person name="Yoshinaga Y."/>
            <person name="Zwiers L.-H."/>
            <person name="Turgeon B."/>
            <person name="Goodwin S."/>
            <person name="Spatafora J."/>
            <person name="Crous P."/>
            <person name="Grigoriev I."/>
        </authorList>
    </citation>
    <scope>NUCLEOTIDE SEQUENCE</scope>
    <source>
        <strain evidence="3">CBS 101060</strain>
    </source>
</reference>
<dbReference type="PANTHER" id="PTHR43194">
    <property type="entry name" value="HYDROLASE ALPHA/BETA FOLD FAMILY"/>
    <property type="match status" value="1"/>
</dbReference>
<evidence type="ECO:0000259" key="2">
    <source>
        <dbReference type="Pfam" id="PF12697"/>
    </source>
</evidence>
<feature type="signal peptide" evidence="1">
    <location>
        <begin position="1"/>
        <end position="23"/>
    </location>
</feature>
<dbReference type="InterPro" id="IPR050228">
    <property type="entry name" value="Carboxylesterase_BioH"/>
</dbReference>
<dbReference type="InterPro" id="IPR000073">
    <property type="entry name" value="AB_hydrolase_1"/>
</dbReference>
<accession>A0A9P4S5K4</accession>
<dbReference type="AlphaFoldDB" id="A0A9P4S5K4"/>
<sequence length="403" mass="44036">MLSHLIAAVGFLIISLFPEGVRSESAQYQGGICKDVSIPITVTSENFVWGLPTFKDNFDVAEILFEVARDDSAEAFHPFIGTRNETATYRIEGTVCTPMVKTQQRENTLLIATHGLGYDRRYWASTYKPKDYNFVEKALKIGYSIFFYDRLGTGKSQKISGFSNQLANQVELLAALCKGFRSGGLIPGFGSFKQIVLVGHSYGSSSTQGVAQKYPDIIDGLVLTGIAYYPPPDAGKITLEAFAPRIAKTVDPQFSDRDNGYLAFRDIHAHAQTFFKQPNYEIGAVEYAQSIANPFGIAEFLSLFIGGSNASPFLGPVLVSLLSKLLCFQVLTSLLVTTGEFDLIVCGGECNSVFARDIARSVFPRASVVEPYVHPGVGHGVNFGKNATGLYDVIIDFLENQGF</sequence>
<dbReference type="SUPFAM" id="SSF53474">
    <property type="entry name" value="alpha/beta-Hydrolases"/>
    <property type="match status" value="1"/>
</dbReference>
<name>A0A9P4S5K4_9PEZI</name>